<dbReference type="InterPro" id="IPR007497">
    <property type="entry name" value="SIMPL/DUF541"/>
</dbReference>
<dbReference type="RefSeq" id="WP_222405089.1">
    <property type="nucleotide sequence ID" value="NZ_JAHVKP010000001.1"/>
</dbReference>
<dbReference type="PANTHER" id="PTHR34387">
    <property type="entry name" value="SLR1258 PROTEIN"/>
    <property type="match status" value="1"/>
</dbReference>
<name>A0A9Q3S179_9SPHN</name>
<feature type="signal peptide" evidence="1">
    <location>
        <begin position="1"/>
        <end position="21"/>
    </location>
</feature>
<protein>
    <submittedName>
        <fullName evidence="2">SIMPL domain-containing protein</fullName>
    </submittedName>
</protein>
<dbReference type="GO" id="GO:0006974">
    <property type="term" value="P:DNA damage response"/>
    <property type="evidence" value="ECO:0007669"/>
    <property type="project" value="TreeGrafter"/>
</dbReference>
<dbReference type="Pfam" id="PF04402">
    <property type="entry name" value="SIMPL"/>
    <property type="match status" value="1"/>
</dbReference>
<organism evidence="2 3">
    <name type="scientific">Qipengyuania aquimaris</name>
    <dbReference type="NCBI Taxonomy" id="255984"/>
    <lineage>
        <taxon>Bacteria</taxon>
        <taxon>Pseudomonadati</taxon>
        <taxon>Pseudomonadota</taxon>
        <taxon>Alphaproteobacteria</taxon>
        <taxon>Sphingomonadales</taxon>
        <taxon>Erythrobacteraceae</taxon>
        <taxon>Qipengyuania</taxon>
    </lineage>
</organism>
<proteinExistence type="predicted"/>
<accession>A0A9Q3S179</accession>
<feature type="chain" id="PRO_5040267186" evidence="1">
    <location>
        <begin position="22"/>
        <end position="239"/>
    </location>
</feature>
<gene>
    <name evidence="2" type="ORF">KUV31_07530</name>
</gene>
<dbReference type="AlphaFoldDB" id="A0A9Q3S179"/>
<dbReference type="Proteomes" id="UP000824927">
    <property type="component" value="Unassembled WGS sequence"/>
</dbReference>
<evidence type="ECO:0000256" key="1">
    <source>
        <dbReference type="SAM" id="SignalP"/>
    </source>
</evidence>
<comment type="caution">
    <text evidence="2">The sequence shown here is derived from an EMBL/GenBank/DDBJ whole genome shotgun (WGS) entry which is preliminary data.</text>
</comment>
<evidence type="ECO:0000313" key="3">
    <source>
        <dbReference type="Proteomes" id="UP000824927"/>
    </source>
</evidence>
<evidence type="ECO:0000313" key="2">
    <source>
        <dbReference type="EMBL" id="MBY6218191.1"/>
    </source>
</evidence>
<dbReference type="EMBL" id="JAHVKP010000001">
    <property type="protein sequence ID" value="MBY6218191.1"/>
    <property type="molecule type" value="Genomic_DNA"/>
</dbReference>
<dbReference type="Gene3D" id="3.30.110.170">
    <property type="entry name" value="Protein of unknown function (DUF541), domain 1"/>
    <property type="match status" value="1"/>
</dbReference>
<dbReference type="InterPro" id="IPR052022">
    <property type="entry name" value="26kDa_periplasmic_antigen"/>
</dbReference>
<sequence>MMRHLIGTAFSAALIAMPAHAAEVVIESSGPVVELTVVEQIEADPDLVTVGAGVTSDAPTAVEALRLNSVEMRKVIDRLKALGVAERDIQTTGINLNARYDYDQRAQRQVFRGYQASNRVSVKLREIDETGRILDALVVAGATNLDGPRFSLEDDSQAKATARARAMERGRTQALEYAQLAGYSQLRLLEVNETITGRSGPMPQMRNVAAMDVAEEAAPVQPGLVSTAVNITVKYEMVR</sequence>
<keyword evidence="1" id="KW-0732">Signal</keyword>
<reference evidence="2" key="1">
    <citation type="submission" date="2021-06" db="EMBL/GenBank/DDBJ databases">
        <title>50 bacteria genomes isolated from Dapeng, Shenzhen, China.</title>
        <authorList>
            <person name="Zheng W."/>
            <person name="Yu S."/>
            <person name="Huang Y."/>
        </authorList>
    </citation>
    <scope>NUCLEOTIDE SEQUENCE</scope>
    <source>
        <strain evidence="2">DP4N28-2</strain>
    </source>
</reference>
<dbReference type="Gene3D" id="3.30.70.2970">
    <property type="entry name" value="Protein of unknown function (DUF541), domain 2"/>
    <property type="match status" value="1"/>
</dbReference>
<dbReference type="PANTHER" id="PTHR34387:SF1">
    <property type="entry name" value="PERIPLASMIC IMMUNOGENIC PROTEIN"/>
    <property type="match status" value="1"/>
</dbReference>